<dbReference type="Gene3D" id="3.40.30.10">
    <property type="entry name" value="Glutaredoxin"/>
    <property type="match status" value="1"/>
</dbReference>
<dbReference type="AlphaFoldDB" id="A0A7R9WL53"/>
<protein>
    <recommendedName>
        <fullName evidence="2">Phosducin domain-containing protein</fullName>
    </recommendedName>
</protein>
<evidence type="ECO:0000313" key="3">
    <source>
        <dbReference type="EMBL" id="CAD8328066.1"/>
    </source>
</evidence>
<evidence type="ECO:0000256" key="1">
    <source>
        <dbReference type="ARBA" id="ARBA00009686"/>
    </source>
</evidence>
<reference evidence="3" key="1">
    <citation type="submission" date="2021-01" db="EMBL/GenBank/DDBJ databases">
        <authorList>
            <person name="Corre E."/>
            <person name="Pelletier E."/>
            <person name="Niang G."/>
            <person name="Scheremetjew M."/>
            <person name="Finn R."/>
            <person name="Kale V."/>
            <person name="Holt S."/>
            <person name="Cochrane G."/>
            <person name="Meng A."/>
            <person name="Brown T."/>
            <person name="Cohen L."/>
        </authorList>
    </citation>
    <scope>NUCLEOTIDE SEQUENCE</scope>
    <source>
        <strain evidence="3">CCMP3328</strain>
    </source>
</reference>
<gene>
    <name evidence="3" type="ORF">CAUS1442_LOCUS161</name>
</gene>
<dbReference type="Pfam" id="PF02114">
    <property type="entry name" value="Phosducin"/>
    <property type="match status" value="1"/>
</dbReference>
<accession>A0A7R9WL53</accession>
<organism evidence="3">
    <name type="scientific">Craspedostauros australis</name>
    <dbReference type="NCBI Taxonomy" id="1486917"/>
    <lineage>
        <taxon>Eukaryota</taxon>
        <taxon>Sar</taxon>
        <taxon>Stramenopiles</taxon>
        <taxon>Ochrophyta</taxon>
        <taxon>Bacillariophyta</taxon>
        <taxon>Bacillariophyceae</taxon>
        <taxon>Bacillariophycidae</taxon>
        <taxon>Naviculales</taxon>
        <taxon>Naviculaceae</taxon>
        <taxon>Craspedostauros</taxon>
    </lineage>
</organism>
<feature type="domain" description="Phosducin" evidence="2">
    <location>
        <begin position="33"/>
        <end position="204"/>
    </location>
</feature>
<dbReference type="SUPFAM" id="SSF52833">
    <property type="entry name" value="Thioredoxin-like"/>
    <property type="match status" value="1"/>
</dbReference>
<dbReference type="PANTHER" id="PTHR21148">
    <property type="entry name" value="THIOREDOXIN DOMAIN-CONTAINING PROTEIN 9"/>
    <property type="match status" value="1"/>
</dbReference>
<evidence type="ECO:0000259" key="2">
    <source>
        <dbReference type="Pfam" id="PF02114"/>
    </source>
</evidence>
<name>A0A7R9WL53_9STRA</name>
<dbReference type="InterPro" id="IPR024253">
    <property type="entry name" value="Phosducin_thioredoxin-like_dom"/>
</dbReference>
<dbReference type="EMBL" id="HBEF01000251">
    <property type="protein sequence ID" value="CAD8328066.1"/>
    <property type="molecule type" value="Transcribed_RNA"/>
</dbReference>
<dbReference type="CDD" id="cd02989">
    <property type="entry name" value="Phd_like_TxnDC9"/>
    <property type="match status" value="1"/>
</dbReference>
<dbReference type="InterPro" id="IPR036249">
    <property type="entry name" value="Thioredoxin-like_sf"/>
</dbReference>
<comment type="similarity">
    <text evidence="1">Belongs to the phosducin family.</text>
</comment>
<sequence>MDLGFGNKNQQVGSVAASALAQSTRAQEQTIEDELDYYDRLLEDEDALVELRKKRMESLKAQHAQKLRWKELGHGTYSELGGGQNADAAKEFFEASKKSERLVVHFYRPTTRFCDIFHAHLSKLAPRHVGTRFVKINVENCENQGGGASFLVERLHVVVMPTLVLVKDRNAFHQLEGFDEMGGSDKFPASELERVLAAHGMLADEDDN</sequence>
<proteinExistence type="inferred from homology"/>